<organism evidence="1 4">
    <name type="scientific">Bacillus pseudomycoides</name>
    <dbReference type="NCBI Taxonomy" id="64104"/>
    <lineage>
        <taxon>Bacteria</taxon>
        <taxon>Bacillati</taxon>
        <taxon>Bacillota</taxon>
        <taxon>Bacilli</taxon>
        <taxon>Bacillales</taxon>
        <taxon>Bacillaceae</taxon>
        <taxon>Bacillus</taxon>
        <taxon>Bacillus cereus group</taxon>
    </lineage>
</organism>
<reference evidence="2 3" key="1">
    <citation type="submission" date="2017-09" db="EMBL/GenBank/DDBJ databases">
        <title>Large-scale bioinformatics analysis of Bacillus genomes uncovers conserved roles of natural products in bacterial physiology.</title>
        <authorList>
            <consortium name="Agbiome Team Llc"/>
            <person name="Bleich R.M."/>
            <person name="Grubbs K.J."/>
            <person name="Santa Maria K.C."/>
            <person name="Allen S.E."/>
            <person name="Farag S."/>
            <person name="Shank E.A."/>
            <person name="Bowers A."/>
        </authorList>
    </citation>
    <scope>NUCLEOTIDE SEQUENCE [LARGE SCALE GENOMIC DNA]</scope>
    <source>
        <strain evidence="2 3">AFS037265</strain>
    </source>
</reference>
<accession>A0AAJ1Z0J0</accession>
<sequence length="109" mass="12371">MTIFIIANMEQNDVVVDGKKMKYEGNVIIGDARKYADMYAIVSDVAYQTISQSVKTIGVVACKGNPKKRDFPDIKRESKIYKFILIFQHISRCLEEQKVTCTCSLSPKD</sequence>
<dbReference type="Gene3D" id="3.30.70.3060">
    <property type="match status" value="1"/>
</dbReference>
<name>A0AAJ1Z0J0_9BACI</name>
<dbReference type="InterPro" id="IPR035253">
    <property type="entry name" value="Lipoprotein_22_bac"/>
</dbReference>
<dbReference type="EMBL" id="VLYX01000022">
    <property type="protein sequence ID" value="MDR4327848.1"/>
    <property type="molecule type" value="Genomic_DNA"/>
</dbReference>
<dbReference type="EMBL" id="NUTL01000039">
    <property type="protein sequence ID" value="PHE99618.1"/>
    <property type="molecule type" value="Genomic_DNA"/>
</dbReference>
<dbReference type="Gene3D" id="2.40.40.60">
    <property type="match status" value="1"/>
</dbReference>
<evidence type="ECO:0000313" key="1">
    <source>
        <dbReference type="EMBL" id="MDR4327848.1"/>
    </source>
</evidence>
<dbReference type="AlphaFoldDB" id="A0AAJ1Z0J0"/>
<reference evidence="1" key="2">
    <citation type="submission" date="2019-07" db="EMBL/GenBank/DDBJ databases">
        <title>Phylogenomic Reclassification of ATCC Bacillus Strains and Various Taxa within the Genus Bacillus.</title>
        <authorList>
            <person name="Riojas M.A."/>
            <person name="Frank A.M."/>
            <person name="Fenn S.L."/>
            <person name="King S.P."/>
            <person name="Brower S.M."/>
            <person name="Hazbon M.H."/>
        </authorList>
    </citation>
    <scope>NUCLEOTIDE SEQUENCE</scope>
    <source>
        <strain evidence="1">NR-12239</strain>
    </source>
</reference>
<evidence type="ECO:0000313" key="3">
    <source>
        <dbReference type="Proteomes" id="UP000221918"/>
    </source>
</evidence>
<gene>
    <name evidence="2" type="ORF">COF81_10105</name>
    <name evidence="1" type="ORF">FOS08_18600</name>
</gene>
<protein>
    <submittedName>
        <fullName evidence="1">Uncharacterized protein</fullName>
    </submittedName>
</protein>
<comment type="caution">
    <text evidence="1">The sequence shown here is derived from an EMBL/GenBank/DDBJ whole genome shotgun (WGS) entry which is preliminary data.</text>
</comment>
<dbReference type="Proteomes" id="UP001248134">
    <property type="component" value="Unassembled WGS sequence"/>
</dbReference>
<proteinExistence type="predicted"/>
<dbReference type="Proteomes" id="UP000221918">
    <property type="component" value="Unassembled WGS sequence"/>
</dbReference>
<evidence type="ECO:0000313" key="4">
    <source>
        <dbReference type="Proteomes" id="UP001248134"/>
    </source>
</evidence>
<dbReference type="Pfam" id="PF17294">
    <property type="entry name" value="Lipoprotein_22"/>
    <property type="match status" value="1"/>
</dbReference>
<evidence type="ECO:0000313" key="2">
    <source>
        <dbReference type="EMBL" id="PHE99618.1"/>
    </source>
</evidence>